<evidence type="ECO:0000256" key="1">
    <source>
        <dbReference type="SAM" id="MobiDB-lite"/>
    </source>
</evidence>
<feature type="region of interest" description="Disordered" evidence="1">
    <location>
        <begin position="1"/>
        <end position="32"/>
    </location>
</feature>
<gene>
    <name evidence="2" type="ORF">GA0070563_1319</name>
</gene>
<protein>
    <submittedName>
        <fullName evidence="2">Uncharacterized protein</fullName>
    </submittedName>
</protein>
<organism evidence="2 3">
    <name type="scientific">Micromonospora carbonacea</name>
    <dbReference type="NCBI Taxonomy" id="47853"/>
    <lineage>
        <taxon>Bacteria</taxon>
        <taxon>Bacillati</taxon>
        <taxon>Actinomycetota</taxon>
        <taxon>Actinomycetes</taxon>
        <taxon>Micromonosporales</taxon>
        <taxon>Micromonosporaceae</taxon>
        <taxon>Micromonospora</taxon>
    </lineage>
</organism>
<proteinExistence type="predicted"/>
<feature type="compositionally biased region" description="Pro residues" evidence="1">
    <location>
        <begin position="1"/>
        <end position="17"/>
    </location>
</feature>
<sequence>MTAPDLPPLPPVPPGGPIPGTTTTGGPSAAPVFPASAQLIPLSIDHPHPALDAFPVAADPALAGHDPLADPDYSLTALGLDGDPVARVLWLRAELERAVEELGEQERAELVQYGWPPVGGHLRAVA</sequence>
<name>A0A1C5AZ93_9ACTN</name>
<dbReference type="AlphaFoldDB" id="A0A1C5AZ93"/>
<feature type="compositionally biased region" description="Low complexity" evidence="1">
    <location>
        <begin position="19"/>
        <end position="31"/>
    </location>
</feature>
<keyword evidence="3" id="KW-1185">Reference proteome</keyword>
<dbReference type="RefSeq" id="WP_074479384.1">
    <property type="nucleotide sequence ID" value="NZ_FMCT01000031.1"/>
</dbReference>
<accession>A0A1C5AZ93</accession>
<evidence type="ECO:0000313" key="2">
    <source>
        <dbReference type="EMBL" id="SCF50384.1"/>
    </source>
</evidence>
<evidence type="ECO:0000313" key="3">
    <source>
        <dbReference type="Proteomes" id="UP000183585"/>
    </source>
</evidence>
<dbReference type="Proteomes" id="UP000183585">
    <property type="component" value="Unassembled WGS sequence"/>
</dbReference>
<dbReference type="EMBL" id="FMCT01000031">
    <property type="protein sequence ID" value="SCF50384.1"/>
    <property type="molecule type" value="Genomic_DNA"/>
</dbReference>
<reference evidence="3" key="1">
    <citation type="submission" date="2016-06" db="EMBL/GenBank/DDBJ databases">
        <authorList>
            <person name="Varghese N."/>
            <person name="Submissions Spin"/>
        </authorList>
    </citation>
    <scope>NUCLEOTIDE SEQUENCE [LARGE SCALE GENOMIC DNA]</scope>
    <source>
        <strain evidence="3">DSM 43168</strain>
    </source>
</reference>